<name>A0ABW0T555_9HYPH</name>
<protein>
    <submittedName>
        <fullName evidence="2">Uncharacterized protein</fullName>
    </submittedName>
</protein>
<organism evidence="2 3">
    <name type="scientific">Nitratireductor kimnyeongensis</name>
    <dbReference type="NCBI Taxonomy" id="430679"/>
    <lineage>
        <taxon>Bacteria</taxon>
        <taxon>Pseudomonadati</taxon>
        <taxon>Pseudomonadota</taxon>
        <taxon>Alphaproteobacteria</taxon>
        <taxon>Hyphomicrobiales</taxon>
        <taxon>Phyllobacteriaceae</taxon>
        <taxon>Nitratireductor</taxon>
    </lineage>
</organism>
<proteinExistence type="predicted"/>
<dbReference type="Proteomes" id="UP001596107">
    <property type="component" value="Unassembled WGS sequence"/>
</dbReference>
<feature type="region of interest" description="Disordered" evidence="1">
    <location>
        <begin position="91"/>
        <end position="110"/>
    </location>
</feature>
<sequence>MQPWLIKPLLVIMLLAFAGGTKATSLLELTAKPPQHATSTVTLQEYRQETLDRPAMLEVPLSYPAPSLNPSQSVEKLRLSPSMVGIGTALPDMHPETGETTSAIPHAPRRIPQIIRGGETVTPPPRQATAPQPTPAEPAVQTEHQPASRPKPEPDSSAAATAPASAPRPSGGPVGQPE</sequence>
<evidence type="ECO:0000313" key="2">
    <source>
        <dbReference type="EMBL" id="MFC5584100.1"/>
    </source>
</evidence>
<dbReference type="EMBL" id="JBHSNB010000001">
    <property type="protein sequence ID" value="MFC5584100.1"/>
    <property type="molecule type" value="Genomic_DNA"/>
</dbReference>
<evidence type="ECO:0000256" key="1">
    <source>
        <dbReference type="SAM" id="MobiDB-lite"/>
    </source>
</evidence>
<evidence type="ECO:0000313" key="3">
    <source>
        <dbReference type="Proteomes" id="UP001596107"/>
    </source>
</evidence>
<dbReference type="RefSeq" id="WP_223020075.1">
    <property type="nucleotide sequence ID" value="NZ_CP078143.1"/>
</dbReference>
<comment type="caution">
    <text evidence="2">The sequence shown here is derived from an EMBL/GenBank/DDBJ whole genome shotgun (WGS) entry which is preliminary data.</text>
</comment>
<gene>
    <name evidence="2" type="ORF">ACFPOD_03180</name>
</gene>
<feature type="compositionally biased region" description="Low complexity" evidence="1">
    <location>
        <begin position="155"/>
        <end position="171"/>
    </location>
</feature>
<accession>A0ABW0T555</accession>
<keyword evidence="3" id="KW-1185">Reference proteome</keyword>
<reference evidence="3" key="1">
    <citation type="journal article" date="2019" name="Int. J. Syst. Evol. Microbiol.">
        <title>The Global Catalogue of Microorganisms (GCM) 10K type strain sequencing project: providing services to taxonomists for standard genome sequencing and annotation.</title>
        <authorList>
            <consortium name="The Broad Institute Genomics Platform"/>
            <consortium name="The Broad Institute Genome Sequencing Center for Infectious Disease"/>
            <person name="Wu L."/>
            <person name="Ma J."/>
        </authorList>
    </citation>
    <scope>NUCLEOTIDE SEQUENCE [LARGE SCALE GENOMIC DNA]</scope>
    <source>
        <strain evidence="3">JCM 3366</strain>
    </source>
</reference>
<feature type="region of interest" description="Disordered" evidence="1">
    <location>
        <begin position="116"/>
        <end position="178"/>
    </location>
</feature>
<feature type="compositionally biased region" description="Pro residues" evidence="1">
    <location>
        <begin position="122"/>
        <end position="136"/>
    </location>
</feature>